<sequence length="117" mass="12879">MERTTSSSSVTPGNANSNGVAWADTTAGHSLVCLLLQVVQRGRGVFRVANVILIVSEQAVMHTAYMAPHPRVEPAVDADLTDERHRLIFLERGDRDARMIRLDELVETLVVRQAGMI</sequence>
<keyword evidence="2" id="KW-1185">Reference proteome</keyword>
<protein>
    <submittedName>
        <fullName evidence="1">Uncharacterized protein</fullName>
    </submittedName>
</protein>
<accession>A0ABV4U9N0</accession>
<organism evidence="1 2">
    <name type="scientific">Natronomicrosphaera hydrolytica</name>
    <dbReference type="NCBI Taxonomy" id="3242702"/>
    <lineage>
        <taxon>Bacteria</taxon>
        <taxon>Pseudomonadati</taxon>
        <taxon>Planctomycetota</taxon>
        <taxon>Phycisphaerae</taxon>
        <taxon>Phycisphaerales</taxon>
        <taxon>Phycisphaeraceae</taxon>
        <taxon>Natronomicrosphaera</taxon>
    </lineage>
</organism>
<dbReference type="EMBL" id="JBGUBD010000014">
    <property type="protein sequence ID" value="MFA9479992.1"/>
    <property type="molecule type" value="Genomic_DNA"/>
</dbReference>
<name>A0ABV4U9N0_9BACT</name>
<dbReference type="RefSeq" id="WP_425346918.1">
    <property type="nucleotide sequence ID" value="NZ_JBGUBD010000014.1"/>
</dbReference>
<evidence type="ECO:0000313" key="1">
    <source>
        <dbReference type="EMBL" id="MFA9479992.1"/>
    </source>
</evidence>
<proteinExistence type="predicted"/>
<evidence type="ECO:0000313" key="2">
    <source>
        <dbReference type="Proteomes" id="UP001575105"/>
    </source>
</evidence>
<comment type="caution">
    <text evidence="1">The sequence shown here is derived from an EMBL/GenBank/DDBJ whole genome shotgun (WGS) entry which is preliminary data.</text>
</comment>
<gene>
    <name evidence="1" type="ORF">ACERK3_17065</name>
</gene>
<reference evidence="1 2" key="1">
    <citation type="submission" date="2024-08" db="EMBL/GenBank/DDBJ databases">
        <title>Whole-genome sequencing of halo(alkali)philic microorganisms from hypersaline lakes.</title>
        <authorList>
            <person name="Sorokin D.Y."/>
            <person name="Merkel A.Y."/>
            <person name="Messina E."/>
            <person name="Yakimov M."/>
        </authorList>
    </citation>
    <scope>NUCLEOTIDE SEQUENCE [LARGE SCALE GENOMIC DNA]</scope>
    <source>
        <strain evidence="1 2">AB-hyl4</strain>
    </source>
</reference>
<dbReference type="Proteomes" id="UP001575105">
    <property type="component" value="Unassembled WGS sequence"/>
</dbReference>